<keyword evidence="1" id="KW-0812">Transmembrane</keyword>
<dbReference type="RefSeq" id="WP_209452838.1">
    <property type="nucleotide sequence ID" value="NZ_JAGGLT010000002.1"/>
</dbReference>
<dbReference type="Proteomes" id="UP001166402">
    <property type="component" value="Unassembled WGS sequence"/>
</dbReference>
<proteinExistence type="predicted"/>
<protein>
    <submittedName>
        <fullName evidence="2">Uncharacterized protein YhhL (DUF1145 family)</fullName>
    </submittedName>
</protein>
<reference evidence="2" key="1">
    <citation type="submission" date="2021-03" db="EMBL/GenBank/DDBJ databases">
        <title>Genomic Encyclopedia of Type Strains, Phase IV (KMG-IV): sequencing the most valuable type-strain genomes for metagenomic binning, comparative biology and taxonomic classification.</title>
        <authorList>
            <person name="Goeker M."/>
        </authorList>
    </citation>
    <scope>NUCLEOTIDE SEQUENCE</scope>
    <source>
        <strain evidence="2">DSM 101588</strain>
    </source>
</reference>
<keyword evidence="1" id="KW-1133">Transmembrane helix</keyword>
<evidence type="ECO:0000313" key="3">
    <source>
        <dbReference type="Proteomes" id="UP001166402"/>
    </source>
</evidence>
<sequence length="66" mass="7943">MRNVIKYLKDRKIDTLTYFFLAFCWFFLLVEIVLGQYRPTKIAIELMYFLLALDSFTHALKNTESK</sequence>
<evidence type="ECO:0000256" key="1">
    <source>
        <dbReference type="SAM" id="Phobius"/>
    </source>
</evidence>
<organism evidence="2 3">
    <name type="scientific">Thermoanaerobacterium butyriciformans</name>
    <dbReference type="NCBI Taxonomy" id="1702242"/>
    <lineage>
        <taxon>Bacteria</taxon>
        <taxon>Bacillati</taxon>
        <taxon>Bacillota</taxon>
        <taxon>Clostridia</taxon>
        <taxon>Thermoanaerobacterales</taxon>
        <taxon>Thermoanaerobacteraceae</taxon>
        <taxon>Thermoanaerobacterium</taxon>
    </lineage>
</organism>
<feature type="transmembrane region" description="Helical" evidence="1">
    <location>
        <begin position="16"/>
        <end position="36"/>
    </location>
</feature>
<name>A0ABS4NB39_9THEO</name>
<comment type="caution">
    <text evidence="2">The sequence shown here is derived from an EMBL/GenBank/DDBJ whole genome shotgun (WGS) entry which is preliminary data.</text>
</comment>
<dbReference type="EMBL" id="JAGGLT010000002">
    <property type="protein sequence ID" value="MBP2070872.1"/>
    <property type="molecule type" value="Genomic_DNA"/>
</dbReference>
<gene>
    <name evidence="2" type="ORF">J2Z80_000370</name>
</gene>
<keyword evidence="1" id="KW-0472">Membrane</keyword>
<evidence type="ECO:0000313" key="2">
    <source>
        <dbReference type="EMBL" id="MBP2070872.1"/>
    </source>
</evidence>
<keyword evidence="3" id="KW-1185">Reference proteome</keyword>
<accession>A0ABS4NB39</accession>